<evidence type="ECO:0000256" key="10">
    <source>
        <dbReference type="ARBA" id="ARBA00022833"/>
    </source>
</evidence>
<keyword evidence="5" id="KW-0808">Transferase</keyword>
<dbReference type="SMART" id="SM00184">
    <property type="entry name" value="RING"/>
    <property type="match status" value="2"/>
</dbReference>
<dbReference type="FunFam" id="3.30.40.10:FF:000358">
    <property type="entry name" value="RBR-type E3 ubiquitin transferase"/>
    <property type="match status" value="1"/>
</dbReference>
<evidence type="ECO:0000256" key="3">
    <source>
        <dbReference type="ARBA" id="ARBA00005884"/>
    </source>
</evidence>
<dbReference type="InterPro" id="IPR001841">
    <property type="entry name" value="Znf_RING"/>
</dbReference>
<reference evidence="15 16" key="2">
    <citation type="journal article" date="2018" name="Plant J.">
        <title>The Physcomitrella patens chromosome-scale assembly reveals moss genome structure and evolution.</title>
        <authorList>
            <person name="Lang D."/>
            <person name="Ullrich K.K."/>
            <person name="Murat F."/>
            <person name="Fuchs J."/>
            <person name="Jenkins J."/>
            <person name="Haas F.B."/>
            <person name="Piednoel M."/>
            <person name="Gundlach H."/>
            <person name="Van Bel M."/>
            <person name="Meyberg R."/>
            <person name="Vives C."/>
            <person name="Morata J."/>
            <person name="Symeonidi A."/>
            <person name="Hiss M."/>
            <person name="Muchero W."/>
            <person name="Kamisugi Y."/>
            <person name="Saleh O."/>
            <person name="Blanc G."/>
            <person name="Decker E.L."/>
            <person name="van Gessel N."/>
            <person name="Grimwood J."/>
            <person name="Hayes R.D."/>
            <person name="Graham S.W."/>
            <person name="Gunter L.E."/>
            <person name="McDaniel S.F."/>
            <person name="Hoernstein S.N.W."/>
            <person name="Larsson A."/>
            <person name="Li F.W."/>
            <person name="Perroud P.F."/>
            <person name="Phillips J."/>
            <person name="Ranjan P."/>
            <person name="Rokshar D.S."/>
            <person name="Rothfels C.J."/>
            <person name="Schneider L."/>
            <person name="Shu S."/>
            <person name="Stevenson D.W."/>
            <person name="Thummler F."/>
            <person name="Tillich M."/>
            <person name="Villarreal Aguilar J.C."/>
            <person name="Widiez T."/>
            <person name="Wong G.K."/>
            <person name="Wymore A."/>
            <person name="Zhang Y."/>
            <person name="Zimmer A.D."/>
            <person name="Quatrano R.S."/>
            <person name="Mayer K.F.X."/>
            <person name="Goodstein D."/>
            <person name="Casacuberta J.M."/>
            <person name="Vandepoele K."/>
            <person name="Reski R."/>
            <person name="Cuming A.C."/>
            <person name="Tuskan G.A."/>
            <person name="Maumus F."/>
            <person name="Salse J."/>
            <person name="Schmutz J."/>
            <person name="Rensing S.A."/>
        </authorList>
    </citation>
    <scope>NUCLEOTIDE SEQUENCE [LARGE SCALE GENOMIC DNA]</scope>
    <source>
        <strain evidence="15 16">cv. Gransden 2004</strain>
    </source>
</reference>
<keyword evidence="9" id="KW-0833">Ubl conjugation pathway</keyword>
<keyword evidence="16" id="KW-1185">Reference proteome</keyword>
<comment type="catalytic activity">
    <reaction evidence="1">
        <text>[E2 ubiquitin-conjugating enzyme]-S-ubiquitinyl-L-cysteine + [acceptor protein]-L-lysine = [E2 ubiquitin-conjugating enzyme]-L-cysteine + [acceptor protein]-N(6)-ubiquitinyl-L-lysine.</text>
        <dbReference type="EC" id="2.3.2.31"/>
    </reaction>
</comment>
<feature type="compositionally biased region" description="Polar residues" evidence="12">
    <location>
        <begin position="67"/>
        <end position="79"/>
    </location>
</feature>
<feature type="compositionally biased region" description="Basic and acidic residues" evidence="12">
    <location>
        <begin position="80"/>
        <end position="92"/>
    </location>
</feature>
<keyword evidence="10" id="KW-0862">Zinc</keyword>
<evidence type="ECO:0000256" key="8">
    <source>
        <dbReference type="ARBA" id="ARBA00022771"/>
    </source>
</evidence>
<evidence type="ECO:0000256" key="1">
    <source>
        <dbReference type="ARBA" id="ARBA00001798"/>
    </source>
</evidence>
<dbReference type="InterPro" id="IPR017907">
    <property type="entry name" value="Znf_RING_CS"/>
</dbReference>
<dbReference type="SMART" id="SM00647">
    <property type="entry name" value="IBR"/>
    <property type="match status" value="2"/>
</dbReference>
<evidence type="ECO:0000313" key="16">
    <source>
        <dbReference type="Proteomes" id="UP000006727"/>
    </source>
</evidence>
<evidence type="ECO:0000256" key="2">
    <source>
        <dbReference type="ARBA" id="ARBA00003976"/>
    </source>
</evidence>
<accession>A0A7I4EBQ6</accession>
<dbReference type="Pfam" id="PF01485">
    <property type="entry name" value="IBR"/>
    <property type="match status" value="1"/>
</dbReference>
<dbReference type="InterPro" id="IPR002867">
    <property type="entry name" value="IBR_dom"/>
</dbReference>
<proteinExistence type="inferred from homology"/>
<evidence type="ECO:0000256" key="9">
    <source>
        <dbReference type="ARBA" id="ARBA00022786"/>
    </source>
</evidence>
<dbReference type="Gene3D" id="3.30.40.10">
    <property type="entry name" value="Zinc/RING finger domain, C3HC4 (zinc finger)"/>
    <property type="match status" value="1"/>
</dbReference>
<dbReference type="Pfam" id="PF26200">
    <property type="entry name" value="Rcat_RNF216"/>
    <property type="match status" value="1"/>
</dbReference>
<evidence type="ECO:0000259" key="14">
    <source>
        <dbReference type="PROSITE" id="PS51873"/>
    </source>
</evidence>
<dbReference type="PROSITE" id="PS51873">
    <property type="entry name" value="TRIAD"/>
    <property type="match status" value="1"/>
</dbReference>
<dbReference type="Proteomes" id="UP000006727">
    <property type="component" value="Chromosome 6"/>
</dbReference>
<dbReference type="Gramene" id="Pp3c6_18080V3.3">
    <property type="protein sequence ID" value="Pp3c6_18080V3.3"/>
    <property type="gene ID" value="Pp3c6_18080"/>
</dbReference>
<organism evidence="15 16">
    <name type="scientific">Physcomitrium patens</name>
    <name type="common">Spreading-leaved earth moss</name>
    <name type="synonym">Physcomitrella patens</name>
    <dbReference type="NCBI Taxonomy" id="3218"/>
    <lineage>
        <taxon>Eukaryota</taxon>
        <taxon>Viridiplantae</taxon>
        <taxon>Streptophyta</taxon>
        <taxon>Embryophyta</taxon>
        <taxon>Bryophyta</taxon>
        <taxon>Bryophytina</taxon>
        <taxon>Bryopsida</taxon>
        <taxon>Funariidae</taxon>
        <taxon>Funariales</taxon>
        <taxon>Funariaceae</taxon>
        <taxon>Physcomitrium</taxon>
    </lineage>
</organism>
<feature type="domain" description="RING-type" evidence="13">
    <location>
        <begin position="152"/>
        <end position="197"/>
    </location>
</feature>
<keyword evidence="6" id="KW-0479">Metal-binding</keyword>
<dbReference type="AlphaFoldDB" id="A0A7I4EBQ6"/>
<evidence type="ECO:0000256" key="4">
    <source>
        <dbReference type="ARBA" id="ARBA00012251"/>
    </source>
</evidence>
<dbReference type="GO" id="GO:0016567">
    <property type="term" value="P:protein ubiquitination"/>
    <property type="evidence" value="ECO:0007669"/>
    <property type="project" value="InterPro"/>
</dbReference>
<reference evidence="15 16" key="1">
    <citation type="journal article" date="2008" name="Science">
        <title>The Physcomitrella genome reveals evolutionary insights into the conquest of land by plants.</title>
        <authorList>
            <person name="Rensing S."/>
            <person name="Lang D."/>
            <person name="Zimmer A."/>
            <person name="Terry A."/>
            <person name="Salamov A."/>
            <person name="Shapiro H."/>
            <person name="Nishiyama T."/>
            <person name="Perroud P.-F."/>
            <person name="Lindquist E."/>
            <person name="Kamisugi Y."/>
            <person name="Tanahashi T."/>
            <person name="Sakakibara K."/>
            <person name="Fujita T."/>
            <person name="Oishi K."/>
            <person name="Shin-I T."/>
            <person name="Kuroki Y."/>
            <person name="Toyoda A."/>
            <person name="Suzuki Y."/>
            <person name="Hashimoto A."/>
            <person name="Yamaguchi K."/>
            <person name="Sugano A."/>
            <person name="Kohara Y."/>
            <person name="Fujiyama A."/>
            <person name="Anterola A."/>
            <person name="Aoki S."/>
            <person name="Ashton N."/>
            <person name="Barbazuk W.B."/>
            <person name="Barker E."/>
            <person name="Bennetzen J."/>
            <person name="Bezanilla M."/>
            <person name="Blankenship R."/>
            <person name="Cho S.H."/>
            <person name="Dutcher S."/>
            <person name="Estelle M."/>
            <person name="Fawcett J.A."/>
            <person name="Gundlach H."/>
            <person name="Hanada K."/>
            <person name="Heyl A."/>
            <person name="Hicks K.A."/>
            <person name="Hugh J."/>
            <person name="Lohr M."/>
            <person name="Mayer K."/>
            <person name="Melkozernov A."/>
            <person name="Murata T."/>
            <person name="Nelson D."/>
            <person name="Pils B."/>
            <person name="Prigge M."/>
            <person name="Reiss B."/>
            <person name="Renner T."/>
            <person name="Rombauts S."/>
            <person name="Rushton P."/>
            <person name="Sanderfoot A."/>
            <person name="Schween G."/>
            <person name="Shiu S.-H."/>
            <person name="Stueber K."/>
            <person name="Theodoulou F.L."/>
            <person name="Tu H."/>
            <person name="Van de Peer Y."/>
            <person name="Verrier P.J."/>
            <person name="Waters E."/>
            <person name="Wood A."/>
            <person name="Yang L."/>
            <person name="Cove D."/>
            <person name="Cuming A."/>
            <person name="Hasebe M."/>
            <person name="Lucas S."/>
            <person name="Mishler D.B."/>
            <person name="Reski R."/>
            <person name="Grigoriev I."/>
            <person name="Quatrano R.S."/>
            <person name="Boore J.L."/>
        </authorList>
    </citation>
    <scope>NUCLEOTIDE SEQUENCE [LARGE SCALE GENOMIC DNA]</scope>
    <source>
        <strain evidence="15 16">cv. Gransden 2004</strain>
    </source>
</reference>
<evidence type="ECO:0000256" key="6">
    <source>
        <dbReference type="ARBA" id="ARBA00022723"/>
    </source>
</evidence>
<dbReference type="GO" id="GO:0061630">
    <property type="term" value="F:ubiquitin protein ligase activity"/>
    <property type="evidence" value="ECO:0007669"/>
    <property type="project" value="UniProtKB-EC"/>
</dbReference>
<reference evidence="15" key="3">
    <citation type="submission" date="2020-12" db="UniProtKB">
        <authorList>
            <consortium name="EnsemblPlants"/>
        </authorList>
    </citation>
    <scope>IDENTIFICATION</scope>
</reference>
<dbReference type="InterPro" id="IPR013083">
    <property type="entry name" value="Znf_RING/FYVE/PHD"/>
</dbReference>
<keyword evidence="8 11" id="KW-0863">Zinc-finger</keyword>
<keyword evidence="7" id="KW-0677">Repeat</keyword>
<evidence type="ECO:0000256" key="11">
    <source>
        <dbReference type="PROSITE-ProRule" id="PRU00175"/>
    </source>
</evidence>
<evidence type="ECO:0000256" key="5">
    <source>
        <dbReference type="ARBA" id="ARBA00022679"/>
    </source>
</evidence>
<evidence type="ECO:0000256" key="7">
    <source>
        <dbReference type="ARBA" id="ARBA00022737"/>
    </source>
</evidence>
<comment type="similarity">
    <text evidence="3">Belongs to the RBR family. Ariadne subfamily.</text>
</comment>
<protein>
    <recommendedName>
        <fullName evidence="4">RBR-type E3 ubiquitin transferase</fullName>
        <ecNumber evidence="4">2.3.2.31</ecNumber>
    </recommendedName>
</protein>
<dbReference type="Gene3D" id="1.20.120.1750">
    <property type="match status" value="1"/>
</dbReference>
<feature type="domain" description="RING-type" evidence="14">
    <location>
        <begin position="148"/>
        <end position="373"/>
    </location>
</feature>
<dbReference type="InterPro" id="IPR044066">
    <property type="entry name" value="TRIAD_supradom"/>
</dbReference>
<dbReference type="CDD" id="cd23134">
    <property type="entry name" value="RING-HC_ITT1-like"/>
    <property type="match status" value="1"/>
</dbReference>
<name>A0A7I4EBQ6_PHYPA</name>
<evidence type="ECO:0000313" key="15">
    <source>
        <dbReference type="EnsemblPlants" id="Pp3c6_18080V3.3"/>
    </source>
</evidence>
<feature type="region of interest" description="Disordered" evidence="12">
    <location>
        <begin position="60"/>
        <end position="92"/>
    </location>
</feature>
<dbReference type="SUPFAM" id="SSF57850">
    <property type="entry name" value="RING/U-box"/>
    <property type="match status" value="4"/>
</dbReference>
<dbReference type="EC" id="2.3.2.31" evidence="4"/>
<gene>
    <name evidence="15" type="primary">LOC112283645</name>
</gene>
<dbReference type="EMBL" id="ABEU02000006">
    <property type="status" value="NOT_ANNOTATED_CDS"/>
    <property type="molecule type" value="Genomic_DNA"/>
</dbReference>
<sequence length="466" mass="52941">MVWKAEGRSRGVPRYRRGVAGRQGYRDKVEYVYTPTREQGDDEAVDINLRQTGDGEMCEARQDIQPCDSSTPESISSQRNDADSGKGTVHDNDLGFREEVEEVGVKRLLKYAACIEEHPLSLSETENNKQQQDDEYEESAKHKVFQESVHTCLICFSEYSGYSFTKLPCQHYFCTTCLKQYCNMHVKEGSVLNLNCPDTSCKEQIPPTYLKQLLDEEAFERWDNLSLQRALDAMADVVYCPKCKTASLEDPDHLVQCSQCRFSFCSLCLSNWHPGQTCMSPEAKLRILQSRRQGREMGEEAIKKEKELINECLDMDYIKREAKQCPTCRMAVQKSEGCNKMICTNCGGYFCFQCGKKIAGYDHFRGGSCILLDQLELNRWELQFNLQLQQLQEQDLVPRNPRGAAGMAAARPCPNCKQVNYKAGGNNHIFCWACQCHYCGLCNNVVRKGAGHFGTGPNKCKQHTPD</sequence>
<dbReference type="PANTHER" id="PTHR11685">
    <property type="entry name" value="RBR FAMILY RING FINGER AND IBR DOMAIN-CONTAINING"/>
    <property type="match status" value="1"/>
</dbReference>
<dbReference type="CDD" id="cd20341">
    <property type="entry name" value="BRcat_RBR_RNF14"/>
    <property type="match status" value="1"/>
</dbReference>
<dbReference type="EnsemblPlants" id="Pp3c6_18080V3.3">
    <property type="protein sequence ID" value="Pp3c6_18080V3.3"/>
    <property type="gene ID" value="Pp3c6_18080"/>
</dbReference>
<dbReference type="InterPro" id="IPR031127">
    <property type="entry name" value="E3_UB_ligase_RBR"/>
</dbReference>
<dbReference type="PROSITE" id="PS00518">
    <property type="entry name" value="ZF_RING_1"/>
    <property type="match status" value="1"/>
</dbReference>
<dbReference type="GO" id="GO:0008270">
    <property type="term" value="F:zinc ion binding"/>
    <property type="evidence" value="ECO:0007669"/>
    <property type="project" value="UniProtKB-KW"/>
</dbReference>
<evidence type="ECO:0000256" key="12">
    <source>
        <dbReference type="SAM" id="MobiDB-lite"/>
    </source>
</evidence>
<comment type="function">
    <text evidence="2">Might act as an E3 ubiquitin-protein ligase, or as part of E3 complex, which accepts ubiquitin from specific E2 ubiquitin-conjugating enzymes and then transfers it to substrates.</text>
</comment>
<dbReference type="PROSITE" id="PS50089">
    <property type="entry name" value="ZF_RING_2"/>
    <property type="match status" value="1"/>
</dbReference>
<evidence type="ECO:0000259" key="13">
    <source>
        <dbReference type="PROSITE" id="PS50089"/>
    </source>
</evidence>